<keyword evidence="5" id="KW-0238">DNA-binding</keyword>
<dbReference type="AlphaFoldDB" id="A0AAN9TW70"/>
<dbReference type="PROSITE" id="PS51057">
    <property type="entry name" value="PAIRED_2"/>
    <property type="match status" value="1"/>
</dbReference>
<comment type="subcellular location">
    <subcellularLocation>
        <location evidence="1">Nucleus</location>
    </subcellularLocation>
</comment>
<evidence type="ECO:0000256" key="3">
    <source>
        <dbReference type="ARBA" id="ARBA00022724"/>
    </source>
</evidence>
<evidence type="ECO:0000256" key="6">
    <source>
        <dbReference type="ARBA" id="ARBA00023163"/>
    </source>
</evidence>
<name>A0AAN9TW70_9HEMI</name>
<reference evidence="9 10" key="1">
    <citation type="submission" date="2024-03" db="EMBL/GenBank/DDBJ databases">
        <title>Adaptation during the transition from Ophiocordyceps entomopathogen to insect associate is accompanied by gene loss and intensified selection.</title>
        <authorList>
            <person name="Ward C.M."/>
            <person name="Onetto C.A."/>
            <person name="Borneman A.R."/>
        </authorList>
    </citation>
    <scope>NUCLEOTIDE SEQUENCE [LARGE SCALE GENOMIC DNA]</scope>
    <source>
        <strain evidence="9">AWRI1</strain>
        <tissue evidence="9">Single Adult Female</tissue>
    </source>
</reference>
<accession>A0AAN9TW70</accession>
<dbReference type="PROSITE" id="PS00034">
    <property type="entry name" value="PAIRED_1"/>
    <property type="match status" value="1"/>
</dbReference>
<dbReference type="Gene3D" id="1.10.10.10">
    <property type="entry name" value="Winged helix-like DNA-binding domain superfamily/Winged helix DNA-binding domain"/>
    <property type="match status" value="2"/>
</dbReference>
<keyword evidence="6" id="KW-0804">Transcription</keyword>
<evidence type="ECO:0000313" key="10">
    <source>
        <dbReference type="Proteomes" id="UP001367676"/>
    </source>
</evidence>
<evidence type="ECO:0000259" key="8">
    <source>
        <dbReference type="PROSITE" id="PS51057"/>
    </source>
</evidence>
<protein>
    <recommendedName>
        <fullName evidence="8">Paired domain-containing protein</fullName>
    </recommendedName>
</protein>
<evidence type="ECO:0000256" key="2">
    <source>
        <dbReference type="ARBA" id="ARBA00022473"/>
    </source>
</evidence>
<evidence type="ECO:0000313" key="9">
    <source>
        <dbReference type="EMBL" id="KAK7595014.1"/>
    </source>
</evidence>
<evidence type="ECO:0000256" key="4">
    <source>
        <dbReference type="ARBA" id="ARBA00023015"/>
    </source>
</evidence>
<dbReference type="InterPro" id="IPR043565">
    <property type="entry name" value="PAX_fam"/>
</dbReference>
<dbReference type="PANTHER" id="PTHR45636">
    <property type="entry name" value="PAIRED BOX PROTEIN PAX-6-RELATED-RELATED"/>
    <property type="match status" value="1"/>
</dbReference>
<sequence length="268" mass="30067">MPHTGQAGVNQLGGVFVNGRPLPDCVRRRIVELALMGVRPCDISRQLLVSHGCVSKILTRFYETGSIKPGSIGGNKTKHNVTTPPMVKKIFKCKPENPLLSWELRNHLRNHPNWEPGISFNHIPPVNKIFRSPPNIRGSQEKNLEDLPTDIPANVFFECSRAFYVNQTPNHYNWSNQLSPSLEHQLPAVKRTHSNETARGAVLDDVISSRHAGTKANIKKSSYSVEELLKKDVPEYTKIPNLLYTMPPCGLLIDKSCTCNLKFVTENL</sequence>
<evidence type="ECO:0000256" key="1">
    <source>
        <dbReference type="ARBA" id="ARBA00004123"/>
    </source>
</evidence>
<dbReference type="Pfam" id="PF00292">
    <property type="entry name" value="PAX"/>
    <property type="match status" value="1"/>
</dbReference>
<dbReference type="InterPro" id="IPR036388">
    <property type="entry name" value="WH-like_DNA-bd_sf"/>
</dbReference>
<dbReference type="GO" id="GO:0000981">
    <property type="term" value="F:DNA-binding transcription factor activity, RNA polymerase II-specific"/>
    <property type="evidence" value="ECO:0007669"/>
    <property type="project" value="TreeGrafter"/>
</dbReference>
<feature type="domain" description="Paired" evidence="8">
    <location>
        <begin position="5"/>
        <end position="133"/>
    </location>
</feature>
<dbReference type="PRINTS" id="PR00027">
    <property type="entry name" value="PAIREDBOX"/>
</dbReference>
<keyword evidence="3" id="KW-0563">Paired box</keyword>
<keyword evidence="2" id="KW-0217">Developmental protein</keyword>
<dbReference type="PANTHER" id="PTHR45636:SF43">
    <property type="entry name" value="PAIRED BOX POX-NEURO PROTEIN"/>
    <property type="match status" value="1"/>
</dbReference>
<gene>
    <name evidence="9" type="ORF">V9T40_001447</name>
</gene>
<dbReference type="FunFam" id="1.10.10.10:FF:000013">
    <property type="entry name" value="Paired box 8 isoform 1"/>
    <property type="match status" value="1"/>
</dbReference>
<dbReference type="SMART" id="SM00351">
    <property type="entry name" value="PAX"/>
    <property type="match status" value="1"/>
</dbReference>
<evidence type="ECO:0000256" key="7">
    <source>
        <dbReference type="ARBA" id="ARBA00023242"/>
    </source>
</evidence>
<dbReference type="GO" id="GO:0005634">
    <property type="term" value="C:nucleus"/>
    <property type="evidence" value="ECO:0007669"/>
    <property type="project" value="UniProtKB-SubCell"/>
</dbReference>
<organism evidence="9 10">
    <name type="scientific">Parthenolecanium corni</name>
    <dbReference type="NCBI Taxonomy" id="536013"/>
    <lineage>
        <taxon>Eukaryota</taxon>
        <taxon>Metazoa</taxon>
        <taxon>Ecdysozoa</taxon>
        <taxon>Arthropoda</taxon>
        <taxon>Hexapoda</taxon>
        <taxon>Insecta</taxon>
        <taxon>Pterygota</taxon>
        <taxon>Neoptera</taxon>
        <taxon>Paraneoptera</taxon>
        <taxon>Hemiptera</taxon>
        <taxon>Sternorrhyncha</taxon>
        <taxon>Coccoidea</taxon>
        <taxon>Coccidae</taxon>
        <taxon>Parthenolecanium</taxon>
    </lineage>
</organism>
<keyword evidence="10" id="KW-1185">Reference proteome</keyword>
<dbReference type="InterPro" id="IPR043182">
    <property type="entry name" value="PAIRED_DNA-bd_dom"/>
</dbReference>
<dbReference type="InterPro" id="IPR009057">
    <property type="entry name" value="Homeodomain-like_sf"/>
</dbReference>
<keyword evidence="7" id="KW-0539">Nucleus</keyword>
<dbReference type="InterPro" id="IPR001523">
    <property type="entry name" value="Paired_dom"/>
</dbReference>
<dbReference type="GO" id="GO:0000978">
    <property type="term" value="F:RNA polymerase II cis-regulatory region sequence-specific DNA binding"/>
    <property type="evidence" value="ECO:0007669"/>
    <property type="project" value="TreeGrafter"/>
</dbReference>
<comment type="caution">
    <text evidence="9">The sequence shown here is derived from an EMBL/GenBank/DDBJ whole genome shotgun (WGS) entry which is preliminary data.</text>
</comment>
<dbReference type="SUPFAM" id="SSF46689">
    <property type="entry name" value="Homeodomain-like"/>
    <property type="match status" value="1"/>
</dbReference>
<evidence type="ECO:0000256" key="5">
    <source>
        <dbReference type="ARBA" id="ARBA00023125"/>
    </source>
</evidence>
<dbReference type="EMBL" id="JBBCAQ010000019">
    <property type="protein sequence ID" value="KAK7595014.1"/>
    <property type="molecule type" value="Genomic_DNA"/>
</dbReference>
<proteinExistence type="predicted"/>
<keyword evidence="4" id="KW-0805">Transcription regulation</keyword>
<dbReference type="Proteomes" id="UP001367676">
    <property type="component" value="Unassembled WGS sequence"/>
</dbReference>